<dbReference type="Gene3D" id="3.90.700.10">
    <property type="entry name" value="Succinate dehydrogenase/fumarate reductase flavoprotein, catalytic domain"/>
    <property type="match status" value="1"/>
</dbReference>
<dbReference type="AlphaFoldDB" id="F2LX61"/>
<dbReference type="FunCoup" id="F2LX61">
    <property type="interactions" value="346"/>
</dbReference>
<name>F2LX61_HIPMA</name>
<dbReference type="PANTHER" id="PTHR11632:SF51">
    <property type="entry name" value="SUCCINATE DEHYDROGENASE [UBIQUINONE] FLAVOPROTEIN SUBUNIT, MITOCHONDRIAL"/>
    <property type="match status" value="1"/>
</dbReference>
<dbReference type="InterPro" id="IPR027477">
    <property type="entry name" value="Succ_DH/fumarate_Rdtase_cat_sf"/>
</dbReference>
<comment type="pathway">
    <text evidence="2 18">Carbohydrate metabolism; tricarboxylic acid cycle; fumarate from succinate (bacterial route): step 1/1.</text>
</comment>
<keyword evidence="7 16" id="KW-0285">Flavoprotein</keyword>
<feature type="domain" description="FAD-dependent oxidoreductase 2 FAD-binding" evidence="19">
    <location>
        <begin position="12"/>
        <end position="411"/>
    </location>
</feature>
<keyword evidence="9 18" id="KW-0249">Electron transport</keyword>
<reference evidence="22" key="2">
    <citation type="submission" date="2011-03" db="EMBL/GenBank/DDBJ databases">
        <title>The complete genome of Hippea maritima DSM 10411.</title>
        <authorList>
            <consortium name="US DOE Joint Genome Institute (JGI-PGF)"/>
            <person name="Lucas S."/>
            <person name="Copeland A."/>
            <person name="Lapidus A."/>
            <person name="Bruce D."/>
            <person name="Goodwin L."/>
            <person name="Pitluck S."/>
            <person name="Peters L."/>
            <person name="Kyrpides N."/>
            <person name="Mavromatis K."/>
            <person name="Pagani I."/>
            <person name="Ivanova N."/>
            <person name="Mikhailova N."/>
            <person name="Lu M."/>
            <person name="Detter J.C."/>
            <person name="Tapia R."/>
            <person name="Han C."/>
            <person name="Land M."/>
            <person name="Hauser L."/>
            <person name="Markowitz V."/>
            <person name="Cheng J.-F."/>
            <person name="Hugenholtz P."/>
            <person name="Woyke T."/>
            <person name="Wu D."/>
            <person name="Spring S."/>
            <person name="Schroeder M."/>
            <person name="Brambilla E."/>
            <person name="Klenk H.-P."/>
            <person name="Eisen J.A."/>
        </authorList>
    </citation>
    <scope>NUCLEOTIDE SEQUENCE [LARGE SCALE GENOMIC DNA]</scope>
    <source>
        <strain evidence="22">ATCC 700847 / DSM 10411 / MH2</strain>
    </source>
</reference>
<dbReference type="Proteomes" id="UP000008139">
    <property type="component" value="Chromosome"/>
</dbReference>
<feature type="binding site" evidence="15">
    <location>
        <position position="262"/>
    </location>
    <ligand>
        <name>substrate</name>
    </ligand>
</feature>
<dbReference type="InterPro" id="IPR003953">
    <property type="entry name" value="FAD-dep_OxRdtase_2_FAD-bd"/>
</dbReference>
<dbReference type="PIRSF" id="PIRSF000171">
    <property type="entry name" value="SDHA_APRA_LASPO"/>
    <property type="match status" value="1"/>
</dbReference>
<evidence type="ECO:0000259" key="19">
    <source>
        <dbReference type="Pfam" id="PF00890"/>
    </source>
</evidence>
<keyword evidence="22" id="KW-1185">Reference proteome</keyword>
<gene>
    <name evidence="21" type="ordered locus">Hipma_0139</name>
</gene>
<evidence type="ECO:0000256" key="17">
    <source>
        <dbReference type="PIRSR" id="PIRSR611281-4"/>
    </source>
</evidence>
<evidence type="ECO:0000256" key="7">
    <source>
        <dbReference type="ARBA" id="ARBA00022630"/>
    </source>
</evidence>
<evidence type="ECO:0000259" key="20">
    <source>
        <dbReference type="Pfam" id="PF02910"/>
    </source>
</evidence>
<dbReference type="FunFam" id="3.90.700.10:FF:000001">
    <property type="entry name" value="Mitochondrial succinate dehydrogenase flavoprotein subunit"/>
    <property type="match status" value="1"/>
</dbReference>
<dbReference type="NCBIfam" id="TIGR01816">
    <property type="entry name" value="sdhA_forward"/>
    <property type="match status" value="1"/>
</dbReference>
<dbReference type="PROSITE" id="PS00504">
    <property type="entry name" value="FRD_SDH_FAD_BINDING"/>
    <property type="match status" value="1"/>
</dbReference>
<keyword evidence="8 16" id="KW-0274">FAD</keyword>
<feature type="binding site" evidence="16">
    <location>
        <begin position="410"/>
        <end position="411"/>
    </location>
    <ligand>
        <name>FAD</name>
        <dbReference type="ChEBI" id="CHEBI:57692"/>
    </ligand>
</feature>
<feature type="binding site" evidence="15">
    <location>
        <position position="250"/>
    </location>
    <ligand>
        <name>substrate</name>
    </ligand>
</feature>
<evidence type="ECO:0000256" key="1">
    <source>
        <dbReference type="ARBA" id="ARBA00004515"/>
    </source>
</evidence>
<dbReference type="Pfam" id="PF00890">
    <property type="entry name" value="FAD_binding_2"/>
    <property type="match status" value="1"/>
</dbReference>
<dbReference type="PANTHER" id="PTHR11632">
    <property type="entry name" value="SUCCINATE DEHYDROGENASE 2 FLAVOPROTEIN SUBUNIT"/>
    <property type="match status" value="1"/>
</dbReference>
<comment type="catalytic activity">
    <reaction evidence="12 18">
        <text>a quinone + succinate = fumarate + a quinol</text>
        <dbReference type="Rhea" id="RHEA:40523"/>
        <dbReference type="ChEBI" id="CHEBI:24646"/>
        <dbReference type="ChEBI" id="CHEBI:29806"/>
        <dbReference type="ChEBI" id="CHEBI:30031"/>
        <dbReference type="ChEBI" id="CHEBI:132124"/>
        <dbReference type="EC" id="1.3.5.1"/>
    </reaction>
</comment>
<feature type="domain" description="Fumarate reductase/succinate dehydrogenase flavoprotein-like C-terminal" evidence="20">
    <location>
        <begin position="474"/>
        <end position="604"/>
    </location>
</feature>
<dbReference type="Gene3D" id="3.50.50.60">
    <property type="entry name" value="FAD/NAD(P)-binding domain"/>
    <property type="match status" value="1"/>
</dbReference>
<dbReference type="HOGENOM" id="CLU_014312_6_1_7"/>
<evidence type="ECO:0000256" key="5">
    <source>
        <dbReference type="ARBA" id="ARBA00019965"/>
    </source>
</evidence>
<evidence type="ECO:0000256" key="6">
    <source>
        <dbReference type="ARBA" id="ARBA00022448"/>
    </source>
</evidence>
<dbReference type="InterPro" id="IPR036188">
    <property type="entry name" value="FAD/NAD-bd_sf"/>
</dbReference>
<feature type="binding site" evidence="15">
    <location>
        <position position="361"/>
    </location>
    <ligand>
        <name>substrate</name>
    </ligand>
</feature>
<dbReference type="GO" id="GO:0008177">
    <property type="term" value="F:succinate dehydrogenase (quinone) activity"/>
    <property type="evidence" value="ECO:0007669"/>
    <property type="project" value="UniProtKB-EC"/>
</dbReference>
<dbReference type="InterPro" id="IPR014006">
    <property type="entry name" value="Succ_Dhase_FrdA_Gneg"/>
</dbReference>
<organism evidence="21 22">
    <name type="scientific">Hippea maritima (strain ATCC 700847 / DSM 10411 / MH2)</name>
    <dbReference type="NCBI Taxonomy" id="760142"/>
    <lineage>
        <taxon>Bacteria</taxon>
        <taxon>Pseudomonadati</taxon>
        <taxon>Campylobacterota</taxon>
        <taxon>Desulfurellia</taxon>
        <taxon>Desulfurellales</taxon>
        <taxon>Hippeaceae</taxon>
        <taxon>Hippea</taxon>
    </lineage>
</organism>
<proteinExistence type="inferred from homology"/>
<evidence type="ECO:0000313" key="21">
    <source>
        <dbReference type="EMBL" id="AEA33119.1"/>
    </source>
</evidence>
<feature type="binding site" evidence="16">
    <location>
        <begin position="40"/>
        <end position="55"/>
    </location>
    <ligand>
        <name>FAD</name>
        <dbReference type="ChEBI" id="CHEBI:57692"/>
    </ligand>
</feature>
<dbReference type="GO" id="GO:0005886">
    <property type="term" value="C:plasma membrane"/>
    <property type="evidence" value="ECO:0007669"/>
    <property type="project" value="UniProtKB-SubCell"/>
</dbReference>
<dbReference type="eggNOG" id="COG1053">
    <property type="taxonomic scope" value="Bacteria"/>
</dbReference>
<keyword evidence="18" id="KW-0816">Tricarboxylic acid cycle</keyword>
<evidence type="ECO:0000256" key="11">
    <source>
        <dbReference type="ARBA" id="ARBA00023136"/>
    </source>
</evidence>
<dbReference type="EC" id="1.3.5.1" evidence="4 18"/>
<protein>
    <recommendedName>
        <fullName evidence="5 13">Succinate dehydrogenase flavoprotein subunit</fullName>
        <ecNumber evidence="4 18">1.3.5.1</ecNumber>
    </recommendedName>
</protein>
<evidence type="ECO:0000256" key="18">
    <source>
        <dbReference type="RuleBase" id="RU362051"/>
    </source>
</evidence>
<evidence type="ECO:0000256" key="16">
    <source>
        <dbReference type="PIRSR" id="PIRSR611281-3"/>
    </source>
</evidence>
<evidence type="ECO:0000313" key="22">
    <source>
        <dbReference type="Proteomes" id="UP000008139"/>
    </source>
</evidence>
<evidence type="ECO:0000256" key="3">
    <source>
        <dbReference type="ARBA" id="ARBA00008040"/>
    </source>
</evidence>
<dbReference type="EMBL" id="CP002606">
    <property type="protein sequence ID" value="AEA33119.1"/>
    <property type="molecule type" value="Genomic_DNA"/>
</dbReference>
<evidence type="ECO:0000256" key="4">
    <source>
        <dbReference type="ARBA" id="ARBA00012792"/>
    </source>
</evidence>
<dbReference type="InterPro" id="IPR015939">
    <property type="entry name" value="Fum_Rdtase/Succ_DH_flav-like_C"/>
</dbReference>
<reference evidence="21 22" key="1">
    <citation type="journal article" date="2011" name="Stand. Genomic Sci.">
        <title>Complete genome sequence of the thermophilic sulfur-reducer Hippea maritima type strain (MH(2)).</title>
        <authorList>
            <person name="Huntemann M."/>
            <person name="Lu M."/>
            <person name="Nolan M."/>
            <person name="Lapidus A."/>
            <person name="Lucas S."/>
            <person name="Hammon N."/>
            <person name="Deshpande S."/>
            <person name="Cheng J.F."/>
            <person name="Tapia R."/>
            <person name="Han C."/>
            <person name="Goodwin L."/>
            <person name="Pitluck S."/>
            <person name="Liolios K."/>
            <person name="Pagani I."/>
            <person name="Ivanova N."/>
            <person name="Ovchinikova G."/>
            <person name="Pati A."/>
            <person name="Chen A."/>
            <person name="Palaniappan K."/>
            <person name="Land M."/>
            <person name="Hauser L."/>
            <person name="Jeffries C.D."/>
            <person name="Detter J.C."/>
            <person name="Brambilla E.M."/>
            <person name="Rohde M."/>
            <person name="Spring S."/>
            <person name="Goker M."/>
            <person name="Woyke T."/>
            <person name="Bristow J."/>
            <person name="Eisen J.A."/>
            <person name="Markowitz V."/>
            <person name="Hugenholtz P."/>
            <person name="Kyrpides N.C."/>
            <person name="Klenk H.P."/>
            <person name="Mavromatis K."/>
        </authorList>
    </citation>
    <scope>NUCLEOTIDE SEQUENCE [LARGE SCALE GENOMIC DNA]</scope>
    <source>
        <strain evidence="22">ATCC 700847 / DSM 10411 / MH2</strain>
    </source>
</reference>
<dbReference type="InParanoid" id="F2LX61"/>
<dbReference type="NCBIfam" id="TIGR01812">
    <property type="entry name" value="sdhA_frdA_Gneg"/>
    <property type="match status" value="1"/>
</dbReference>
<evidence type="ECO:0000256" key="14">
    <source>
        <dbReference type="PIRSR" id="PIRSR000171-1"/>
    </source>
</evidence>
<keyword evidence="11 18" id="KW-0472">Membrane</keyword>
<dbReference type="Pfam" id="PF02910">
    <property type="entry name" value="Succ_DH_flav_C"/>
    <property type="match status" value="1"/>
</dbReference>
<keyword evidence="10 18" id="KW-0560">Oxidoreductase</keyword>
<dbReference type="RefSeq" id="WP_013681164.1">
    <property type="nucleotide sequence ID" value="NC_015318.1"/>
</dbReference>
<dbReference type="GO" id="GO:0006099">
    <property type="term" value="P:tricarboxylic acid cycle"/>
    <property type="evidence" value="ECO:0007669"/>
    <property type="project" value="UniProtKB-UniRule"/>
</dbReference>
<dbReference type="KEGG" id="hmr:Hipma_0139"/>
<dbReference type="PRINTS" id="PR00368">
    <property type="entry name" value="FADPNR"/>
</dbReference>
<feature type="binding site" evidence="16">
    <location>
        <position position="394"/>
    </location>
    <ligand>
        <name>FAD</name>
        <dbReference type="ChEBI" id="CHEBI:57692"/>
    </ligand>
</feature>
<keyword evidence="6 18" id="KW-0813">Transport</keyword>
<accession>F2LX61</accession>
<feature type="modified residue" description="Tele-8alpha-FAD histidine" evidence="17">
    <location>
        <position position="48"/>
    </location>
</feature>
<dbReference type="Gene3D" id="4.10.80.40">
    <property type="entry name" value="succinate dehydrogenase protein domain"/>
    <property type="match status" value="1"/>
</dbReference>
<feature type="binding site" evidence="16">
    <location>
        <begin position="17"/>
        <end position="22"/>
    </location>
    <ligand>
        <name>FAD</name>
        <dbReference type="ChEBI" id="CHEBI:57692"/>
    </ligand>
</feature>
<evidence type="ECO:0000256" key="15">
    <source>
        <dbReference type="PIRSR" id="PIRSR611281-2"/>
    </source>
</evidence>
<dbReference type="GO" id="GO:0009055">
    <property type="term" value="F:electron transfer activity"/>
    <property type="evidence" value="ECO:0007669"/>
    <property type="project" value="TreeGrafter"/>
</dbReference>
<comment type="subcellular location">
    <subcellularLocation>
        <location evidence="1">Cell inner membrane</location>
        <topology evidence="1">Peripheral membrane protein</topology>
        <orientation evidence="1">Cytoplasmic side</orientation>
    </subcellularLocation>
</comment>
<evidence type="ECO:0000256" key="2">
    <source>
        <dbReference type="ARBA" id="ARBA00004894"/>
    </source>
</evidence>
<dbReference type="Gene3D" id="1.20.58.100">
    <property type="entry name" value="Fumarate reductase/succinate dehydrogenase flavoprotein-like, C-terminal domain"/>
    <property type="match status" value="1"/>
</dbReference>
<dbReference type="STRING" id="760142.Hipma_0139"/>
<sequence length="604" mass="67616">MANIDVRLEEFDVVIVGAGGAGLAAAVQTGLAKLKTAVISEVFPTRSHTVSAQGGINAALANMDEDYWIWHMYDTVKGSDYIGDQDAIEFFTKNAPKTIIELEHWGMPFSRIENGKIYQRAFGGQTRNFGESIAHRACAVADRSGHAILHTLFERTLRPDISPYVSYYSEYYLLKLIVDPETKKPMAVVAWDMVNGGVHIFFAYAIIFATGGNTRNFRTNTNAHINTGRGWYVCAKAGIPIKDPEFVQFHPTGIYGVGNLITEGVRGEGGYLINANGERFMKKYAPHVLDLASRDVVSRGMAQEIREGRGVGPKKDHILLKLDHLGKDFIMDKLPGIWELAYKFVGVDCTKDPIPVQPTAHYHMGGIPTNIHGQVVTWDGDKEVPIPGLYGAGECACPSLHGANRLGCNSLLDLVITGKEAGRHAAEWIATERPIFPYPAEDYIADKYAKDVMDQLNTLFDGPAGSVKMDEIWEDLRDTMQHNMSVFRIEEGIKKQLELLDQYEEKFKNVGLTDKSKVFNTELIEYFDLESLLLVSKLETVAAYERKESRGAHYRDDYPERDDKNYLSHTAAYLKEDGSVEIQYKPVRMKPLTAPTFQPKKRVY</sequence>
<dbReference type="InterPro" id="IPR003952">
    <property type="entry name" value="FRD_SDH_FAD_BS"/>
</dbReference>
<evidence type="ECO:0000256" key="10">
    <source>
        <dbReference type="ARBA" id="ARBA00023002"/>
    </source>
</evidence>
<comment type="cofactor">
    <cofactor evidence="16">
        <name>FAD</name>
        <dbReference type="ChEBI" id="CHEBI:57692"/>
    </cofactor>
    <text evidence="16">Flavinylated by SdhE, about 5% flavinylation occurs in the absence of SdhE.</text>
</comment>
<dbReference type="GO" id="GO:0050660">
    <property type="term" value="F:flavin adenine dinucleotide binding"/>
    <property type="evidence" value="ECO:0007669"/>
    <property type="project" value="UniProtKB-UniRule"/>
</dbReference>
<dbReference type="SUPFAM" id="SSF51905">
    <property type="entry name" value="FAD/NAD(P)-binding domain"/>
    <property type="match status" value="1"/>
</dbReference>
<dbReference type="GO" id="GO:0022900">
    <property type="term" value="P:electron transport chain"/>
    <property type="evidence" value="ECO:0007669"/>
    <property type="project" value="UniProtKB-UniRule"/>
</dbReference>
<comment type="similarity">
    <text evidence="3 18">Belongs to the FAD-dependent oxidoreductase 2 family. FRD/SDH subfamily.</text>
</comment>
<dbReference type="SUPFAM" id="SSF46977">
    <property type="entry name" value="Succinate dehydrogenase/fumarate reductase flavoprotein C-terminal domain"/>
    <property type="match status" value="1"/>
</dbReference>
<feature type="active site" description="Proton acceptor" evidence="14">
    <location>
        <position position="294"/>
    </location>
</feature>
<evidence type="ECO:0000256" key="9">
    <source>
        <dbReference type="ARBA" id="ARBA00022982"/>
    </source>
</evidence>
<evidence type="ECO:0000256" key="12">
    <source>
        <dbReference type="ARBA" id="ARBA00049220"/>
    </source>
</evidence>
<dbReference type="InterPro" id="IPR030664">
    <property type="entry name" value="SdhA/FrdA/AprA"/>
</dbReference>
<dbReference type="GO" id="GO:0009061">
    <property type="term" value="P:anaerobic respiration"/>
    <property type="evidence" value="ECO:0007669"/>
    <property type="project" value="TreeGrafter"/>
</dbReference>
<dbReference type="UniPathway" id="UPA00223">
    <property type="reaction ID" value="UER01005"/>
</dbReference>
<evidence type="ECO:0000256" key="13">
    <source>
        <dbReference type="NCBIfam" id="TIGR01816"/>
    </source>
</evidence>
<dbReference type="InterPro" id="IPR037099">
    <property type="entry name" value="Fum_R/Succ_DH_flav-like_C_sf"/>
</dbReference>
<dbReference type="InterPro" id="IPR011281">
    <property type="entry name" value="Succ_DH_flav_su_fwd"/>
</dbReference>
<dbReference type="SUPFAM" id="SSF56425">
    <property type="entry name" value="Succinate dehydrogenase/fumarate reductase flavoprotein, catalytic domain"/>
    <property type="match status" value="1"/>
</dbReference>
<dbReference type="OrthoDB" id="9806724at2"/>
<feature type="binding site" evidence="15">
    <location>
        <position position="405"/>
    </location>
    <ligand>
        <name>substrate</name>
    </ligand>
</feature>
<evidence type="ECO:0000256" key="8">
    <source>
        <dbReference type="ARBA" id="ARBA00022827"/>
    </source>
</evidence>